<feature type="transmembrane region" description="Helical" evidence="5">
    <location>
        <begin position="242"/>
        <end position="263"/>
    </location>
</feature>
<evidence type="ECO:0000259" key="7">
    <source>
        <dbReference type="Pfam" id="PF00662"/>
    </source>
</evidence>
<feature type="transmembrane region" description="Helical" evidence="5">
    <location>
        <begin position="50"/>
        <end position="70"/>
    </location>
</feature>
<evidence type="ECO:0000256" key="2">
    <source>
        <dbReference type="ARBA" id="ARBA00022692"/>
    </source>
</evidence>
<feature type="domain" description="NADH:quinone oxidoreductase/Mrp antiporter transmembrane" evidence="6">
    <location>
        <begin position="100"/>
        <end position="327"/>
    </location>
</feature>
<dbReference type="AlphaFoldDB" id="A0A8J7YEE7"/>
<dbReference type="PANTHER" id="PTHR42829">
    <property type="entry name" value="NADH-UBIQUINONE OXIDOREDUCTASE CHAIN 5"/>
    <property type="match status" value="1"/>
</dbReference>
<dbReference type="GO" id="GO:0042773">
    <property type="term" value="P:ATP synthesis coupled electron transport"/>
    <property type="evidence" value="ECO:0007669"/>
    <property type="project" value="InterPro"/>
</dbReference>
<evidence type="ECO:0000313" key="8">
    <source>
        <dbReference type="EMBL" id="MBX0303977.1"/>
    </source>
</evidence>
<dbReference type="GO" id="GO:0008137">
    <property type="term" value="F:NADH dehydrogenase (ubiquinone) activity"/>
    <property type="evidence" value="ECO:0007669"/>
    <property type="project" value="InterPro"/>
</dbReference>
<feature type="transmembrane region" description="Helical" evidence="5">
    <location>
        <begin position="82"/>
        <end position="100"/>
    </location>
</feature>
<feature type="transmembrane region" description="Helical" evidence="5">
    <location>
        <begin position="12"/>
        <end position="38"/>
    </location>
</feature>
<dbReference type="GO" id="GO:0015990">
    <property type="term" value="P:electron transport coupled proton transport"/>
    <property type="evidence" value="ECO:0007669"/>
    <property type="project" value="TreeGrafter"/>
</dbReference>
<organism evidence="8 9">
    <name type="scientific">Haloarcula salinisoli</name>
    <dbReference type="NCBI Taxonomy" id="2487746"/>
    <lineage>
        <taxon>Archaea</taxon>
        <taxon>Methanobacteriati</taxon>
        <taxon>Methanobacteriota</taxon>
        <taxon>Stenosarchaea group</taxon>
        <taxon>Halobacteria</taxon>
        <taxon>Halobacteriales</taxon>
        <taxon>Haloarculaceae</taxon>
        <taxon>Haloarcula</taxon>
    </lineage>
</organism>
<keyword evidence="2 5" id="KW-0812">Transmembrane</keyword>
<feature type="domain" description="NADH-Ubiquinone oxidoreductase (complex I) chain 5 N-terminal" evidence="7">
    <location>
        <begin position="35"/>
        <end position="84"/>
    </location>
</feature>
<evidence type="ECO:0000256" key="1">
    <source>
        <dbReference type="ARBA" id="ARBA00004141"/>
    </source>
</evidence>
<keyword evidence="9" id="KW-1185">Reference proteome</keyword>
<dbReference type="InterPro" id="IPR001516">
    <property type="entry name" value="Proton_antipo_N"/>
</dbReference>
<reference evidence="8" key="1">
    <citation type="submission" date="2021-06" db="EMBL/GenBank/DDBJ databases">
        <title>Halomicroarcula sp. F24A a new haloarchaeum isolated from saline soil.</title>
        <authorList>
            <person name="Duran-Viseras A."/>
            <person name="Sanchez-Porro C."/>
            <person name="Ventosa A."/>
        </authorList>
    </citation>
    <scope>NUCLEOTIDE SEQUENCE</scope>
    <source>
        <strain evidence="8">F24A</strain>
    </source>
</reference>
<dbReference type="Pfam" id="PF00361">
    <property type="entry name" value="Proton_antipo_M"/>
    <property type="match status" value="1"/>
</dbReference>
<dbReference type="Proteomes" id="UP000783863">
    <property type="component" value="Unassembled WGS sequence"/>
</dbReference>
<accession>A0A8J7YEE7</accession>
<dbReference type="GO" id="GO:0003954">
    <property type="term" value="F:NADH dehydrogenase activity"/>
    <property type="evidence" value="ECO:0007669"/>
    <property type="project" value="TreeGrafter"/>
</dbReference>
<evidence type="ECO:0000256" key="5">
    <source>
        <dbReference type="SAM" id="Phobius"/>
    </source>
</evidence>
<feature type="transmembrane region" description="Helical" evidence="5">
    <location>
        <begin position="275"/>
        <end position="300"/>
    </location>
</feature>
<dbReference type="GO" id="GO:0016020">
    <property type="term" value="C:membrane"/>
    <property type="evidence" value="ECO:0007669"/>
    <property type="project" value="UniProtKB-SubCell"/>
</dbReference>
<keyword evidence="3 5" id="KW-1133">Transmembrane helix</keyword>
<feature type="transmembrane region" description="Helical" evidence="5">
    <location>
        <begin position="429"/>
        <end position="451"/>
    </location>
</feature>
<sequence>MSHTSQQYSAIPVVSTTLVWTLFVGSVVLVAATAWFSIELAAEPLVRVDGLTKVMWVAVTFFSGIVQSFSRRYMTANRDVDLFFARIMLFTLVVMTLVAADHVVLFLLAWTLMGLLMAELIGHVRAWPQAQAAKRLSRRYFLAGSGLLGVGLLALSTGTGSATISGILASVDTLPRSTLLLAAAPILLAALVQSALVPFHGWLLSSMTGPTPASAIMHAGFVNAGGLLLTRLAPVFALQEFVMLGIVALGAVSSILAQAMMLVKADYKGRLGCSTVAQMGFMILQCGLGFFAAAVAHLIIHGFYKAYLFLSTGSQVVKKAPKTKKKRYPSVVTTAVALLTAVAGGAVFALLTGKGTTLTDTGIFLAVIVVVSVFRGATELLDNESLPALVRLGGMPLVMLPALALYAGVYNGVYVLLKDLPMVKAGMAMTPAHWVLLGLFLLGHLSVQLGWLQRSRRLYVTLLNAAQADPATIPGASGEYEN</sequence>
<dbReference type="EMBL" id="RKLQ01000002">
    <property type="protein sequence ID" value="MBX0303977.1"/>
    <property type="molecule type" value="Genomic_DNA"/>
</dbReference>
<feature type="transmembrane region" description="Helical" evidence="5">
    <location>
        <begin position="179"/>
        <end position="203"/>
    </location>
</feature>
<feature type="transmembrane region" description="Helical" evidence="5">
    <location>
        <begin position="358"/>
        <end position="377"/>
    </location>
</feature>
<dbReference type="Pfam" id="PF00662">
    <property type="entry name" value="Proton_antipo_N"/>
    <property type="match status" value="1"/>
</dbReference>
<evidence type="ECO:0000256" key="3">
    <source>
        <dbReference type="ARBA" id="ARBA00022989"/>
    </source>
</evidence>
<dbReference type="InterPro" id="IPR003945">
    <property type="entry name" value="NU5C-like"/>
</dbReference>
<feature type="transmembrane region" description="Helical" evidence="5">
    <location>
        <begin position="140"/>
        <end position="159"/>
    </location>
</feature>
<protein>
    <submittedName>
        <fullName evidence="8">Oxidoreductase</fullName>
    </submittedName>
</protein>
<name>A0A8J7YEE7_9EURY</name>
<dbReference type="PANTHER" id="PTHR42829:SF1">
    <property type="entry name" value="INORGANIC CARBON TRANSPORTER SUBUNIT DABB-RELATED"/>
    <property type="match status" value="1"/>
</dbReference>
<comment type="caution">
    <text evidence="8">The sequence shown here is derived from an EMBL/GenBank/DDBJ whole genome shotgun (WGS) entry which is preliminary data.</text>
</comment>
<comment type="subcellular location">
    <subcellularLocation>
        <location evidence="1">Membrane</location>
        <topology evidence="1">Multi-pass membrane protein</topology>
    </subcellularLocation>
</comment>
<proteinExistence type="predicted"/>
<feature type="transmembrane region" description="Helical" evidence="5">
    <location>
        <begin position="106"/>
        <end position="128"/>
    </location>
</feature>
<gene>
    <name evidence="8" type="ORF">EGD98_09890</name>
</gene>
<dbReference type="InterPro" id="IPR001750">
    <property type="entry name" value="ND/Mrp_TM"/>
</dbReference>
<dbReference type="RefSeq" id="WP_220588215.1">
    <property type="nucleotide sequence ID" value="NZ_RKLQ01000002.1"/>
</dbReference>
<feature type="transmembrane region" description="Helical" evidence="5">
    <location>
        <begin position="397"/>
        <end position="417"/>
    </location>
</feature>
<feature type="transmembrane region" description="Helical" evidence="5">
    <location>
        <begin position="331"/>
        <end position="351"/>
    </location>
</feature>
<evidence type="ECO:0000313" key="9">
    <source>
        <dbReference type="Proteomes" id="UP000783863"/>
    </source>
</evidence>
<dbReference type="PRINTS" id="PR01434">
    <property type="entry name" value="NADHDHGNASE5"/>
</dbReference>
<keyword evidence="4 5" id="KW-0472">Membrane</keyword>
<evidence type="ECO:0000256" key="4">
    <source>
        <dbReference type="ARBA" id="ARBA00023136"/>
    </source>
</evidence>
<evidence type="ECO:0000259" key="6">
    <source>
        <dbReference type="Pfam" id="PF00361"/>
    </source>
</evidence>